<accession>A0AAN8VMV7</accession>
<dbReference type="PANTHER" id="PTHR46133:SF23">
    <property type="entry name" value="TRANSCRIPTION FACTOR ILR3-LIKE"/>
    <property type="match status" value="1"/>
</dbReference>
<evidence type="ECO:0000313" key="7">
    <source>
        <dbReference type="EMBL" id="KAK6932407.1"/>
    </source>
</evidence>
<dbReference type="InterPro" id="IPR044818">
    <property type="entry name" value="ILR3-like"/>
</dbReference>
<dbReference type="GO" id="GO:0046983">
    <property type="term" value="F:protein dimerization activity"/>
    <property type="evidence" value="ECO:0007669"/>
    <property type="project" value="InterPro"/>
</dbReference>
<feature type="region of interest" description="Disordered" evidence="6">
    <location>
        <begin position="198"/>
        <end position="218"/>
    </location>
</feature>
<protein>
    <recommendedName>
        <fullName evidence="9">BHLH domain-containing protein</fullName>
    </recommendedName>
</protein>
<gene>
    <name evidence="7" type="ORF">RJ641_002031</name>
</gene>
<keyword evidence="5" id="KW-0175">Coiled coil</keyword>
<dbReference type="Proteomes" id="UP001370490">
    <property type="component" value="Unassembled WGS sequence"/>
</dbReference>
<keyword evidence="4" id="KW-0539">Nucleus</keyword>
<evidence type="ECO:0000256" key="5">
    <source>
        <dbReference type="SAM" id="Coils"/>
    </source>
</evidence>
<name>A0AAN8VMV7_9MAGN</name>
<feature type="coiled-coil region" evidence="5">
    <location>
        <begin position="100"/>
        <end position="155"/>
    </location>
</feature>
<dbReference type="GO" id="GO:0005634">
    <property type="term" value="C:nucleus"/>
    <property type="evidence" value="ECO:0007669"/>
    <property type="project" value="UniProtKB-SubCell"/>
</dbReference>
<keyword evidence="2" id="KW-0805">Transcription regulation</keyword>
<feature type="compositionally biased region" description="Basic and acidic residues" evidence="6">
    <location>
        <begin position="202"/>
        <end position="218"/>
    </location>
</feature>
<comment type="caution">
    <text evidence="7">The sequence shown here is derived from an EMBL/GenBank/DDBJ whole genome shotgun (WGS) entry which is preliminary data.</text>
</comment>
<evidence type="ECO:0000313" key="8">
    <source>
        <dbReference type="Proteomes" id="UP001370490"/>
    </source>
</evidence>
<dbReference type="GO" id="GO:0003700">
    <property type="term" value="F:DNA-binding transcription factor activity"/>
    <property type="evidence" value="ECO:0007669"/>
    <property type="project" value="InterPro"/>
</dbReference>
<dbReference type="SUPFAM" id="SSF47459">
    <property type="entry name" value="HLH, helix-loop-helix DNA-binding domain"/>
    <property type="match status" value="1"/>
</dbReference>
<proteinExistence type="predicted"/>
<dbReference type="PANTHER" id="PTHR46133">
    <property type="entry name" value="BHLH TRANSCRIPTION FACTOR"/>
    <property type="match status" value="1"/>
</dbReference>
<evidence type="ECO:0000256" key="4">
    <source>
        <dbReference type="ARBA" id="ARBA00023242"/>
    </source>
</evidence>
<dbReference type="EMBL" id="JBAMMX010000010">
    <property type="protein sequence ID" value="KAK6932407.1"/>
    <property type="molecule type" value="Genomic_DNA"/>
</dbReference>
<organism evidence="7 8">
    <name type="scientific">Dillenia turbinata</name>
    <dbReference type="NCBI Taxonomy" id="194707"/>
    <lineage>
        <taxon>Eukaryota</taxon>
        <taxon>Viridiplantae</taxon>
        <taxon>Streptophyta</taxon>
        <taxon>Embryophyta</taxon>
        <taxon>Tracheophyta</taxon>
        <taxon>Spermatophyta</taxon>
        <taxon>Magnoliopsida</taxon>
        <taxon>eudicotyledons</taxon>
        <taxon>Gunneridae</taxon>
        <taxon>Pentapetalae</taxon>
        <taxon>Dilleniales</taxon>
        <taxon>Dilleniaceae</taxon>
        <taxon>Dillenia</taxon>
    </lineage>
</organism>
<keyword evidence="3" id="KW-0804">Transcription</keyword>
<dbReference type="GO" id="GO:0006879">
    <property type="term" value="P:intracellular iron ion homeostasis"/>
    <property type="evidence" value="ECO:0007669"/>
    <property type="project" value="InterPro"/>
</dbReference>
<sequence length="218" mass="24103">MVLAPPSDSNTNWIFFDEGLIDGADLPPLDTAFNWDSSSSQCFNSSSALSVEYDDSLGNSNGLKENCSKKRFLELSSILDPGKPPKMDKAVILTDAVRMVTRLRGEAQKLKETNENLQEKIHELKAEKNDLREEKLQLKAEKENLEQQVKALTTEASFLPHPPIPAPFAAPGPMAGSKLVPFIGFPGVSMWQFMPPAAVDTSQDHVLRPPKSTRLEQK</sequence>
<dbReference type="Gene3D" id="1.20.5.340">
    <property type="match status" value="1"/>
</dbReference>
<reference evidence="7 8" key="1">
    <citation type="submission" date="2023-12" db="EMBL/GenBank/DDBJ databases">
        <title>A high-quality genome assembly for Dillenia turbinata (Dilleniales).</title>
        <authorList>
            <person name="Chanderbali A."/>
        </authorList>
    </citation>
    <scope>NUCLEOTIDE SEQUENCE [LARGE SCALE GENOMIC DNA]</scope>
    <source>
        <strain evidence="7">LSX21</strain>
        <tissue evidence="7">Leaf</tissue>
    </source>
</reference>
<evidence type="ECO:0008006" key="9">
    <source>
        <dbReference type="Google" id="ProtNLM"/>
    </source>
</evidence>
<dbReference type="AlphaFoldDB" id="A0AAN8VMV7"/>
<evidence type="ECO:0000256" key="6">
    <source>
        <dbReference type="SAM" id="MobiDB-lite"/>
    </source>
</evidence>
<dbReference type="InterPro" id="IPR036638">
    <property type="entry name" value="HLH_DNA-bd_sf"/>
</dbReference>
<evidence type="ECO:0000256" key="1">
    <source>
        <dbReference type="ARBA" id="ARBA00004123"/>
    </source>
</evidence>
<evidence type="ECO:0000256" key="3">
    <source>
        <dbReference type="ARBA" id="ARBA00023163"/>
    </source>
</evidence>
<comment type="subcellular location">
    <subcellularLocation>
        <location evidence="1">Nucleus</location>
    </subcellularLocation>
</comment>
<keyword evidence="8" id="KW-1185">Reference proteome</keyword>
<evidence type="ECO:0000256" key="2">
    <source>
        <dbReference type="ARBA" id="ARBA00023015"/>
    </source>
</evidence>